<accession>A0A8J7J851</accession>
<evidence type="ECO:0000259" key="3">
    <source>
        <dbReference type="PROSITE" id="PS51186"/>
    </source>
</evidence>
<dbReference type="SUPFAM" id="SSF55729">
    <property type="entry name" value="Acyl-CoA N-acyltransferases (Nat)"/>
    <property type="match status" value="1"/>
</dbReference>
<dbReference type="Gene3D" id="3.40.630.30">
    <property type="match status" value="1"/>
</dbReference>
<reference evidence="4" key="1">
    <citation type="submission" date="2020-12" db="EMBL/GenBank/DDBJ databases">
        <title>Sedimentitalea sp. nov., isolated from sand in Incheon.</title>
        <authorList>
            <person name="Kim W."/>
        </authorList>
    </citation>
    <scope>NUCLEOTIDE SEQUENCE</scope>
    <source>
        <strain evidence="4">CAU 1593</strain>
    </source>
</reference>
<comment type="caution">
    <text evidence="4">The sequence shown here is derived from an EMBL/GenBank/DDBJ whole genome shotgun (WGS) entry which is preliminary data.</text>
</comment>
<sequence length="132" mass="14155">MAETHAAAFAEARPWSEAEFAALLAQPHCHAIGDARSFALIRVIADEAELLTIATRPDARRQGLARARMEAWQARARATGADRAFLEVAADNVAALALYKTCGFAVEGRRKGYYPRAGSAAVDAIVMARALT</sequence>
<dbReference type="EMBL" id="JAELVR010000011">
    <property type="protein sequence ID" value="MBJ6372980.1"/>
    <property type="molecule type" value="Genomic_DNA"/>
</dbReference>
<dbReference type="InterPro" id="IPR050680">
    <property type="entry name" value="YpeA/RimI_acetyltransf"/>
</dbReference>
<dbReference type="AlphaFoldDB" id="A0A8J7J851"/>
<evidence type="ECO:0000313" key="4">
    <source>
        <dbReference type="EMBL" id="MBJ6372980.1"/>
    </source>
</evidence>
<dbReference type="InterPro" id="IPR016181">
    <property type="entry name" value="Acyl_CoA_acyltransferase"/>
</dbReference>
<dbReference type="Proteomes" id="UP000619079">
    <property type="component" value="Unassembled WGS sequence"/>
</dbReference>
<dbReference type="PANTHER" id="PTHR43420">
    <property type="entry name" value="ACETYLTRANSFERASE"/>
    <property type="match status" value="1"/>
</dbReference>
<protein>
    <submittedName>
        <fullName evidence="4">GNAT family N-acetyltransferase</fullName>
    </submittedName>
</protein>
<keyword evidence="5" id="KW-1185">Reference proteome</keyword>
<organism evidence="4 5">
    <name type="scientific">Sedimentitalea arenosa</name>
    <dbReference type="NCBI Taxonomy" id="2798803"/>
    <lineage>
        <taxon>Bacteria</taxon>
        <taxon>Pseudomonadati</taxon>
        <taxon>Pseudomonadota</taxon>
        <taxon>Alphaproteobacteria</taxon>
        <taxon>Rhodobacterales</taxon>
        <taxon>Paracoccaceae</taxon>
        <taxon>Sedimentitalea</taxon>
    </lineage>
</organism>
<name>A0A8J7J851_9RHOB</name>
<keyword evidence="2" id="KW-0012">Acyltransferase</keyword>
<feature type="domain" description="N-acetyltransferase" evidence="3">
    <location>
        <begin position="1"/>
        <end position="132"/>
    </location>
</feature>
<dbReference type="GO" id="GO:0016747">
    <property type="term" value="F:acyltransferase activity, transferring groups other than amino-acyl groups"/>
    <property type="evidence" value="ECO:0007669"/>
    <property type="project" value="InterPro"/>
</dbReference>
<dbReference type="PANTHER" id="PTHR43420:SF44">
    <property type="entry name" value="ACETYLTRANSFERASE YPEA"/>
    <property type="match status" value="1"/>
</dbReference>
<proteinExistence type="predicted"/>
<evidence type="ECO:0000256" key="1">
    <source>
        <dbReference type="ARBA" id="ARBA00022679"/>
    </source>
</evidence>
<dbReference type="RefSeq" id="WP_199025858.1">
    <property type="nucleotide sequence ID" value="NZ_JAELVR010000011.1"/>
</dbReference>
<evidence type="ECO:0000313" key="5">
    <source>
        <dbReference type="Proteomes" id="UP000619079"/>
    </source>
</evidence>
<dbReference type="PROSITE" id="PS51186">
    <property type="entry name" value="GNAT"/>
    <property type="match status" value="1"/>
</dbReference>
<gene>
    <name evidence="4" type="ORF">JF290_15750</name>
</gene>
<dbReference type="Pfam" id="PF00583">
    <property type="entry name" value="Acetyltransf_1"/>
    <property type="match status" value="1"/>
</dbReference>
<dbReference type="InterPro" id="IPR000182">
    <property type="entry name" value="GNAT_dom"/>
</dbReference>
<keyword evidence="1" id="KW-0808">Transferase</keyword>
<evidence type="ECO:0000256" key="2">
    <source>
        <dbReference type="ARBA" id="ARBA00023315"/>
    </source>
</evidence>
<dbReference type="CDD" id="cd04301">
    <property type="entry name" value="NAT_SF"/>
    <property type="match status" value="1"/>
</dbReference>